<evidence type="ECO:0000313" key="3">
    <source>
        <dbReference type="Proteomes" id="UP001374579"/>
    </source>
</evidence>
<feature type="compositionally biased region" description="Low complexity" evidence="1">
    <location>
        <begin position="113"/>
        <end position="127"/>
    </location>
</feature>
<feature type="region of interest" description="Disordered" evidence="1">
    <location>
        <begin position="222"/>
        <end position="300"/>
    </location>
</feature>
<keyword evidence="3" id="KW-1185">Reference proteome</keyword>
<feature type="compositionally biased region" description="Polar residues" evidence="1">
    <location>
        <begin position="391"/>
        <end position="400"/>
    </location>
</feature>
<feature type="compositionally biased region" description="Polar residues" evidence="1">
    <location>
        <begin position="223"/>
        <end position="255"/>
    </location>
</feature>
<feature type="compositionally biased region" description="Basic and acidic residues" evidence="1">
    <location>
        <begin position="406"/>
        <end position="423"/>
    </location>
</feature>
<dbReference type="SMART" id="SM00015">
    <property type="entry name" value="IQ"/>
    <property type="match status" value="2"/>
</dbReference>
<feature type="compositionally biased region" description="Basic and acidic residues" evidence="1">
    <location>
        <begin position="478"/>
        <end position="490"/>
    </location>
</feature>
<accession>A0AAN9BKZ6</accession>
<feature type="compositionally biased region" description="Polar residues" evidence="1">
    <location>
        <begin position="283"/>
        <end position="294"/>
    </location>
</feature>
<feature type="compositionally biased region" description="Basic and acidic residues" evidence="1">
    <location>
        <begin position="445"/>
        <end position="466"/>
    </location>
</feature>
<feature type="region of interest" description="Disordered" evidence="1">
    <location>
        <begin position="788"/>
        <end position="813"/>
    </location>
</feature>
<dbReference type="Proteomes" id="UP001374579">
    <property type="component" value="Unassembled WGS sequence"/>
</dbReference>
<feature type="region of interest" description="Disordered" evidence="1">
    <location>
        <begin position="325"/>
        <end position="608"/>
    </location>
</feature>
<feature type="compositionally biased region" description="Basic and acidic residues" evidence="1">
    <location>
        <begin position="183"/>
        <end position="193"/>
    </location>
</feature>
<dbReference type="Pfam" id="PF00612">
    <property type="entry name" value="IQ"/>
    <property type="match status" value="2"/>
</dbReference>
<feature type="compositionally biased region" description="Polar residues" evidence="1">
    <location>
        <begin position="128"/>
        <end position="146"/>
    </location>
</feature>
<feature type="compositionally biased region" description="Polar residues" evidence="1">
    <location>
        <begin position="325"/>
        <end position="338"/>
    </location>
</feature>
<dbReference type="PANTHER" id="PTHR33504:SF2">
    <property type="entry name" value="PROTEIN MFI"/>
    <property type="match status" value="1"/>
</dbReference>
<reference evidence="2 3" key="1">
    <citation type="submission" date="2024-02" db="EMBL/GenBank/DDBJ databases">
        <title>Chromosome-scale genome assembly of the rough periwinkle Littorina saxatilis.</title>
        <authorList>
            <person name="De Jode A."/>
            <person name="Faria R."/>
            <person name="Formenti G."/>
            <person name="Sims Y."/>
            <person name="Smith T.P."/>
            <person name="Tracey A."/>
            <person name="Wood J.M.D."/>
            <person name="Zagrodzka Z.B."/>
            <person name="Johannesson K."/>
            <person name="Butlin R.K."/>
            <person name="Leder E.H."/>
        </authorList>
    </citation>
    <scope>NUCLEOTIDE SEQUENCE [LARGE SCALE GENOMIC DNA]</scope>
    <source>
        <strain evidence="2">Snail1</strain>
        <tissue evidence="2">Muscle</tissue>
    </source>
</reference>
<dbReference type="AlphaFoldDB" id="A0AAN9BKZ6"/>
<organism evidence="2 3">
    <name type="scientific">Littorina saxatilis</name>
    <dbReference type="NCBI Taxonomy" id="31220"/>
    <lineage>
        <taxon>Eukaryota</taxon>
        <taxon>Metazoa</taxon>
        <taxon>Spiralia</taxon>
        <taxon>Lophotrochozoa</taxon>
        <taxon>Mollusca</taxon>
        <taxon>Gastropoda</taxon>
        <taxon>Caenogastropoda</taxon>
        <taxon>Littorinimorpha</taxon>
        <taxon>Littorinoidea</taxon>
        <taxon>Littorinidae</taxon>
        <taxon>Littorina</taxon>
    </lineage>
</organism>
<name>A0AAN9BKZ6_9CAEN</name>
<feature type="region of interest" description="Disordered" evidence="1">
    <location>
        <begin position="83"/>
        <end position="146"/>
    </location>
</feature>
<feature type="compositionally biased region" description="Polar residues" evidence="1">
    <location>
        <begin position="354"/>
        <end position="370"/>
    </location>
</feature>
<feature type="region of interest" description="Disordered" evidence="1">
    <location>
        <begin position="180"/>
        <end position="207"/>
    </location>
</feature>
<dbReference type="CDD" id="cd21090">
    <property type="entry name" value="C11orf65"/>
    <property type="match status" value="1"/>
</dbReference>
<sequence>MTFLMKRVVTASILEDNTYSDVIAFALLSPDERRWVVKNLPPNFEHVAAIQIQRIWRGHRVRRIIGDFFAYVRTQLEKESPISVSEHNAELKNNPRQSRPRIRKQQSQEQPVSTSEEQLSTEQSPSTKQPSIDEQSSFQEFSTGQSSLSAEELSTGQFSLAKQTSSSTETFSLAKNYSWTKQKSRDITKKPGVEHSYSSHELPTKQVSFAKLPASIERRSFGKLQSTEQSWSGTEQPSLGNKRSLERVSSATQSDIAHPCYTRQQSEDLSLSRKRSITEDSSFKQQPSSDQSLGGRQPSLEHPLVDKWLSSEHLLLARTQSVDLPLSSKQSITSTEQPTPIPPAGTDRPLVQPRTDQSLGEVGTNNTDRLVTQVLKGESVEETQPEKQQESEPLQQTSFQPPREPVLSEKDLSLKTESAEKILTEAQPESKLFQQTNFQQPSELLPERKLSVEKESVQKVQPEKLQEQTSLQEPSELLPERKLSVEKESVQKVQPEELQEQTSLEEPSELLPERKLSVQKKSVQKVQPEKLQEQTSHQEPSELLPERKLSVPKKSVQKVQPEKLQEQTSHQEPSELLPERKLSVQKKSVQKVQPEKLQEQTSLQEPSKLPPEKLFVRKSSVQKVAVKLTLFQQTSFEEVSELFPGKELLVEKESAHNIQPSVEQQERKIFQQTRFLEPSELLPERKLSVEKESVQKVQPEELQEQTSLEEPSELLPERKLSVEKKTAEVIQPRTVFRQTRTQPASRLLLERELSAGTIQPQKQRERKLVQPTSFQLPSILFKEASPRHLTADRHHKPDLKEEPAAKRRKMTKKSAARLALEASYDRYVQKALQQGKASKDMMQFAEYCAYRLQVWWLMKHRKFLRERMMKRSLALRKKMALHSVSDMQVEITEAHVERRRRIGPLTKGDAATSIQRAWRRHIDIQVYRYYRDLINFRTRGDPSVMLRCINPNEANLLEPGSGTAVRFRLAGDRFPPNIYYKIFTHRPIQDLCANSPKDYTRPEAKKLTVRHKHNKVAKLPPQEDITQEHWYKRCENNGWRLVSDRLVHHIMNDPVTWESSKKTYHFHHSKLKRKQDVEKQKKSRKIDWMKKMYKEGMLHARADDPETVQLIEGATAGMIATVENQGPEALEDWEVDELLDWTTSLDFEEYFDTWKNLATSAAADNKLDKPMTIGANNADPYELTISTAPSRFQSTRQSRHTPAVQFM</sequence>
<comment type="caution">
    <text evidence="2">The sequence shown here is derived from an EMBL/GenBank/DDBJ whole genome shotgun (WGS) entry which is preliminary data.</text>
</comment>
<evidence type="ECO:0000256" key="1">
    <source>
        <dbReference type="SAM" id="MobiDB-lite"/>
    </source>
</evidence>
<feature type="region of interest" description="Disordered" evidence="1">
    <location>
        <begin position="690"/>
        <end position="714"/>
    </location>
</feature>
<dbReference type="PROSITE" id="PS50096">
    <property type="entry name" value="IQ"/>
    <property type="match status" value="1"/>
</dbReference>
<feature type="compositionally biased region" description="Polar residues" evidence="1">
    <location>
        <begin position="432"/>
        <end position="442"/>
    </location>
</feature>
<protein>
    <submittedName>
        <fullName evidence="2">Uncharacterized protein</fullName>
    </submittedName>
</protein>
<gene>
    <name evidence="2" type="ORF">V1264_015029</name>
</gene>
<dbReference type="PANTHER" id="PTHR33504">
    <property type="entry name" value="NADH DEHYDROGENASE (UBIQUINONE) 1 BETA SUBCOMPLEX, 4"/>
    <property type="match status" value="1"/>
</dbReference>
<evidence type="ECO:0000313" key="2">
    <source>
        <dbReference type="EMBL" id="KAK7107046.1"/>
    </source>
</evidence>
<dbReference type="EMBL" id="JBAMIC010000004">
    <property type="protein sequence ID" value="KAK7107046.1"/>
    <property type="molecule type" value="Genomic_DNA"/>
</dbReference>
<dbReference type="InterPro" id="IPR000048">
    <property type="entry name" value="IQ_motif_EF-hand-BS"/>
</dbReference>
<proteinExistence type="predicted"/>